<name>A0A1X7U864_AMPQE</name>
<dbReference type="InterPro" id="IPR011029">
    <property type="entry name" value="DEATH-like_dom_sf"/>
</dbReference>
<dbReference type="Proteomes" id="UP000007879">
    <property type="component" value="Unassembled WGS sequence"/>
</dbReference>
<proteinExistence type="predicted"/>
<evidence type="ECO:0000313" key="2">
    <source>
        <dbReference type="Proteomes" id="UP000007879"/>
    </source>
</evidence>
<dbReference type="SUPFAM" id="SSF47986">
    <property type="entry name" value="DEATH domain"/>
    <property type="match status" value="1"/>
</dbReference>
<dbReference type="CDD" id="cd01670">
    <property type="entry name" value="Death"/>
    <property type="match status" value="1"/>
</dbReference>
<dbReference type="InParanoid" id="A0A1X7U864"/>
<reference evidence="2" key="1">
    <citation type="journal article" date="2010" name="Nature">
        <title>The Amphimedon queenslandica genome and the evolution of animal complexity.</title>
        <authorList>
            <person name="Srivastava M."/>
            <person name="Simakov O."/>
            <person name="Chapman J."/>
            <person name="Fahey B."/>
            <person name="Gauthier M.E."/>
            <person name="Mitros T."/>
            <person name="Richards G.S."/>
            <person name="Conaco C."/>
            <person name="Dacre M."/>
            <person name="Hellsten U."/>
            <person name="Larroux C."/>
            <person name="Putnam N.H."/>
            <person name="Stanke M."/>
            <person name="Adamska M."/>
            <person name="Darling A."/>
            <person name="Degnan S.M."/>
            <person name="Oakley T.H."/>
            <person name="Plachetzki D.C."/>
            <person name="Zhai Y."/>
            <person name="Adamski M."/>
            <person name="Calcino A."/>
            <person name="Cummins S.F."/>
            <person name="Goodstein D.M."/>
            <person name="Harris C."/>
            <person name="Jackson D.J."/>
            <person name="Leys S.P."/>
            <person name="Shu S."/>
            <person name="Woodcroft B.J."/>
            <person name="Vervoort M."/>
            <person name="Kosik K.S."/>
            <person name="Manning G."/>
            <person name="Degnan B.M."/>
            <person name="Rokhsar D.S."/>
        </authorList>
    </citation>
    <scope>NUCLEOTIDE SEQUENCE [LARGE SCALE GENOMIC DNA]</scope>
</reference>
<dbReference type="KEGG" id="aqu:109584462"/>
<protein>
    <recommendedName>
        <fullName evidence="3">Death domain-containing protein</fullName>
    </recommendedName>
</protein>
<reference evidence="1" key="2">
    <citation type="submission" date="2017-05" db="UniProtKB">
        <authorList>
            <consortium name="EnsemblMetazoa"/>
        </authorList>
    </citation>
    <scope>IDENTIFICATION</scope>
</reference>
<dbReference type="Gene3D" id="1.10.533.10">
    <property type="entry name" value="Death Domain, Fas"/>
    <property type="match status" value="1"/>
</dbReference>
<keyword evidence="2" id="KW-1185">Reference proteome</keyword>
<dbReference type="EnsemblMetazoa" id="Aqu2.1.23689_001">
    <property type="protein sequence ID" value="Aqu2.1.23689_001"/>
    <property type="gene ID" value="Aqu2.1.23689"/>
</dbReference>
<organism evidence="1">
    <name type="scientific">Amphimedon queenslandica</name>
    <name type="common">Sponge</name>
    <dbReference type="NCBI Taxonomy" id="400682"/>
    <lineage>
        <taxon>Eukaryota</taxon>
        <taxon>Metazoa</taxon>
        <taxon>Porifera</taxon>
        <taxon>Demospongiae</taxon>
        <taxon>Heteroscleromorpha</taxon>
        <taxon>Haplosclerida</taxon>
        <taxon>Niphatidae</taxon>
        <taxon>Amphimedon</taxon>
    </lineage>
</organism>
<sequence>MAEALIGEHQLALGAALNIKDLDTILSKLSLFPKSKWRSFGLKAGLYHPTLSDIKADHPGDVGGCFRECVSLWLRKKDGVDEKGIPTWLRLGDILEEIGEKDLADEIRKLHVDGTTKPVYVVPYGLKEEYSEINDRFSFVLNDFAEEVIKANLLDKFKAFLLGRSFNQPEGKEDVMKVRNELDLVSLLQKYFFLSNFGAIVSFAEKYNLDSSKKELSKFSKEIDKLYSKILAKDFAQQAIEDHERKDYHGEMIFKVVWDLDTALEKFQKFLADAFHSQGILISLRVVQQSLFAFVCTIPKWLVEEMKEYVTKNKKMLKSKKVVELIIDGNVMFSVKSKTNVTPEGVAGKLSGLTVSEQGLFRRTETAAIESLDPLSDTQIIEGRKHSLVNIKEHLIFGPHQSLFDELEDIVHPDHFIYYFKNFISTNVEYEEFTDKVQFYQHGIFKMYRNTLWNCESYAEVKKFCNLFLKASLCC</sequence>
<gene>
    <name evidence="1" type="primary">109584462</name>
</gene>
<evidence type="ECO:0008006" key="3">
    <source>
        <dbReference type="Google" id="ProtNLM"/>
    </source>
</evidence>
<accession>A0A1X7U864</accession>
<dbReference type="AlphaFoldDB" id="A0A1X7U864"/>
<evidence type="ECO:0000313" key="1">
    <source>
        <dbReference type="EnsemblMetazoa" id="Aqu2.1.23689_001"/>
    </source>
</evidence>
<dbReference type="EnsemblMetazoa" id="XM_020000210.1">
    <property type="protein sequence ID" value="XP_019855769.1"/>
    <property type="gene ID" value="LOC109584462"/>
</dbReference>